<sequence>MHSVNEEKTSSSLDDFVFDPDEMTGIEDEETDGVNTQTTVYTGDVHPWDTSMVDMNTGDASLLPEEEPRKALKGKYSELDDSDLEEQYDKVYITDRFAIC</sequence>
<reference evidence="2" key="2">
    <citation type="journal article" date="2021" name="Genome Biol. Evol.">
        <title>Developing a high-quality reference genome for a parasitic bivalve with doubly uniparental inheritance (Bivalvia: Unionida).</title>
        <authorList>
            <person name="Smith C.H."/>
        </authorList>
    </citation>
    <scope>NUCLEOTIDE SEQUENCE</scope>
    <source>
        <strain evidence="2">CHS0354</strain>
        <tissue evidence="2">Mantle</tissue>
    </source>
</reference>
<feature type="region of interest" description="Disordered" evidence="1">
    <location>
        <begin position="24"/>
        <end position="67"/>
    </location>
</feature>
<evidence type="ECO:0000313" key="3">
    <source>
        <dbReference type="Proteomes" id="UP001195483"/>
    </source>
</evidence>
<dbReference type="EMBL" id="JAEAOA010001326">
    <property type="protein sequence ID" value="KAK3584945.1"/>
    <property type="molecule type" value="Genomic_DNA"/>
</dbReference>
<dbReference type="Proteomes" id="UP001195483">
    <property type="component" value="Unassembled WGS sequence"/>
</dbReference>
<name>A0AAE0S471_9BIVA</name>
<reference evidence="2" key="3">
    <citation type="submission" date="2023-05" db="EMBL/GenBank/DDBJ databases">
        <authorList>
            <person name="Smith C.H."/>
        </authorList>
    </citation>
    <scope>NUCLEOTIDE SEQUENCE</scope>
    <source>
        <strain evidence="2">CHS0354</strain>
        <tissue evidence="2">Mantle</tissue>
    </source>
</reference>
<keyword evidence="3" id="KW-1185">Reference proteome</keyword>
<comment type="caution">
    <text evidence="2">The sequence shown here is derived from an EMBL/GenBank/DDBJ whole genome shotgun (WGS) entry which is preliminary data.</text>
</comment>
<gene>
    <name evidence="2" type="ORF">CHS0354_021829</name>
</gene>
<evidence type="ECO:0000256" key="1">
    <source>
        <dbReference type="SAM" id="MobiDB-lite"/>
    </source>
</evidence>
<evidence type="ECO:0000313" key="2">
    <source>
        <dbReference type="EMBL" id="KAK3584945.1"/>
    </source>
</evidence>
<dbReference type="AlphaFoldDB" id="A0AAE0S471"/>
<organism evidence="2 3">
    <name type="scientific">Potamilus streckersoni</name>
    <dbReference type="NCBI Taxonomy" id="2493646"/>
    <lineage>
        <taxon>Eukaryota</taxon>
        <taxon>Metazoa</taxon>
        <taxon>Spiralia</taxon>
        <taxon>Lophotrochozoa</taxon>
        <taxon>Mollusca</taxon>
        <taxon>Bivalvia</taxon>
        <taxon>Autobranchia</taxon>
        <taxon>Heteroconchia</taxon>
        <taxon>Palaeoheterodonta</taxon>
        <taxon>Unionida</taxon>
        <taxon>Unionoidea</taxon>
        <taxon>Unionidae</taxon>
        <taxon>Ambleminae</taxon>
        <taxon>Lampsilini</taxon>
        <taxon>Potamilus</taxon>
    </lineage>
</organism>
<protein>
    <submittedName>
        <fullName evidence="2">Uncharacterized protein</fullName>
    </submittedName>
</protein>
<proteinExistence type="predicted"/>
<accession>A0AAE0S471</accession>
<reference evidence="2" key="1">
    <citation type="journal article" date="2021" name="Genome Biol. Evol.">
        <title>A High-Quality Reference Genome for a Parasitic Bivalve with Doubly Uniparental Inheritance (Bivalvia: Unionida).</title>
        <authorList>
            <person name="Smith C.H."/>
        </authorList>
    </citation>
    <scope>NUCLEOTIDE SEQUENCE</scope>
    <source>
        <strain evidence="2">CHS0354</strain>
    </source>
</reference>